<keyword evidence="4 5" id="KW-0472">Membrane</keyword>
<dbReference type="Gene3D" id="1.10.3720.10">
    <property type="entry name" value="MetI-like"/>
    <property type="match status" value="1"/>
</dbReference>
<reference evidence="7" key="1">
    <citation type="journal article" date="2019" name="Int. J. Syst. Evol. Microbiol.">
        <title>The Global Catalogue of Microorganisms (GCM) 10K type strain sequencing project: providing services to taxonomists for standard genome sequencing and annotation.</title>
        <authorList>
            <consortium name="The Broad Institute Genomics Platform"/>
            <consortium name="The Broad Institute Genome Sequencing Center for Infectious Disease"/>
            <person name="Wu L."/>
            <person name="Ma J."/>
        </authorList>
    </citation>
    <scope>NUCLEOTIDE SEQUENCE [LARGE SCALE GENOMIC DNA]</scope>
    <source>
        <strain evidence="7">CCUG 59778</strain>
    </source>
</reference>
<comment type="caution">
    <text evidence="6">The sequence shown here is derived from an EMBL/GenBank/DDBJ whole genome shotgun (WGS) entry which is preliminary data.</text>
</comment>
<name>A0ABW0EMH5_9PSEU</name>
<dbReference type="SUPFAM" id="SSF161098">
    <property type="entry name" value="MetI-like"/>
    <property type="match status" value="1"/>
</dbReference>
<feature type="transmembrane region" description="Helical" evidence="5">
    <location>
        <begin position="29"/>
        <end position="47"/>
    </location>
</feature>
<protein>
    <recommendedName>
        <fullName evidence="8">ABC transporter permease</fullName>
    </recommendedName>
</protein>
<gene>
    <name evidence="6" type="ORF">ACFPM7_15945</name>
</gene>
<comment type="subcellular location">
    <subcellularLocation>
        <location evidence="1">Membrane</location>
        <topology evidence="1">Multi-pass membrane protein</topology>
    </subcellularLocation>
</comment>
<evidence type="ECO:0008006" key="8">
    <source>
        <dbReference type="Google" id="ProtNLM"/>
    </source>
</evidence>
<evidence type="ECO:0000256" key="3">
    <source>
        <dbReference type="ARBA" id="ARBA00022989"/>
    </source>
</evidence>
<dbReference type="Proteomes" id="UP001596157">
    <property type="component" value="Unassembled WGS sequence"/>
</dbReference>
<evidence type="ECO:0000256" key="2">
    <source>
        <dbReference type="ARBA" id="ARBA00022692"/>
    </source>
</evidence>
<evidence type="ECO:0000313" key="7">
    <source>
        <dbReference type="Proteomes" id="UP001596157"/>
    </source>
</evidence>
<keyword evidence="3 5" id="KW-1133">Transmembrane helix</keyword>
<evidence type="ECO:0000256" key="4">
    <source>
        <dbReference type="ARBA" id="ARBA00023136"/>
    </source>
</evidence>
<dbReference type="EMBL" id="JBHSKF010000006">
    <property type="protein sequence ID" value="MFC5288552.1"/>
    <property type="molecule type" value="Genomic_DNA"/>
</dbReference>
<keyword evidence="2 5" id="KW-0812">Transmembrane</keyword>
<evidence type="ECO:0000256" key="5">
    <source>
        <dbReference type="SAM" id="Phobius"/>
    </source>
</evidence>
<proteinExistence type="predicted"/>
<organism evidence="6 7">
    <name type="scientific">Actinokineospora guangxiensis</name>
    <dbReference type="NCBI Taxonomy" id="1490288"/>
    <lineage>
        <taxon>Bacteria</taxon>
        <taxon>Bacillati</taxon>
        <taxon>Actinomycetota</taxon>
        <taxon>Actinomycetes</taxon>
        <taxon>Pseudonocardiales</taxon>
        <taxon>Pseudonocardiaceae</taxon>
        <taxon>Actinokineospora</taxon>
    </lineage>
</organism>
<dbReference type="InterPro" id="IPR035906">
    <property type="entry name" value="MetI-like_sf"/>
</dbReference>
<evidence type="ECO:0000256" key="1">
    <source>
        <dbReference type="ARBA" id="ARBA00004141"/>
    </source>
</evidence>
<feature type="non-terminal residue" evidence="6">
    <location>
        <position position="1"/>
    </location>
</feature>
<accession>A0ABW0EMH5</accession>
<keyword evidence="7" id="KW-1185">Reference proteome</keyword>
<evidence type="ECO:0000313" key="6">
    <source>
        <dbReference type="EMBL" id="MFC5288552.1"/>
    </source>
</evidence>
<sequence length="108" mass="12464">LAARTAIPPTLHEAIALEGGSPWFAMTRVTLPLMTPIILVLAQYLGLHLMQLRDDVRFLPDLKVERASLLAGVRRRDVVVVFDYRRYERRVRTWRPCPAMSWIPAEVR</sequence>